<reference evidence="1" key="1">
    <citation type="journal article" date="2019" name="Sci. Rep.">
        <title>Draft genome of Tanacetum cinerariifolium, the natural source of mosquito coil.</title>
        <authorList>
            <person name="Yamashiro T."/>
            <person name="Shiraishi A."/>
            <person name="Satake H."/>
            <person name="Nakayama K."/>
        </authorList>
    </citation>
    <scope>NUCLEOTIDE SEQUENCE</scope>
</reference>
<keyword evidence="1" id="KW-0645">Protease</keyword>
<keyword evidence="1" id="KW-0482">Metalloprotease</keyword>
<dbReference type="AlphaFoldDB" id="A0A6L2L7K8"/>
<gene>
    <name evidence="1" type="ORF">Tci_028273</name>
</gene>
<dbReference type="Gene3D" id="1.10.8.60">
    <property type="match status" value="1"/>
</dbReference>
<keyword evidence="1" id="KW-0378">Hydrolase</keyword>
<dbReference type="EMBL" id="BKCJ010003639">
    <property type="protein sequence ID" value="GEU56295.1"/>
    <property type="molecule type" value="Genomic_DNA"/>
</dbReference>
<organism evidence="1">
    <name type="scientific">Tanacetum cinerariifolium</name>
    <name type="common">Dalmatian daisy</name>
    <name type="synonym">Chrysanthemum cinerariifolium</name>
    <dbReference type="NCBI Taxonomy" id="118510"/>
    <lineage>
        <taxon>Eukaryota</taxon>
        <taxon>Viridiplantae</taxon>
        <taxon>Streptophyta</taxon>
        <taxon>Embryophyta</taxon>
        <taxon>Tracheophyta</taxon>
        <taxon>Spermatophyta</taxon>
        <taxon>Magnoliopsida</taxon>
        <taxon>eudicotyledons</taxon>
        <taxon>Gunneridae</taxon>
        <taxon>Pentapetalae</taxon>
        <taxon>asterids</taxon>
        <taxon>campanulids</taxon>
        <taxon>Asterales</taxon>
        <taxon>Asteraceae</taxon>
        <taxon>Asteroideae</taxon>
        <taxon>Anthemideae</taxon>
        <taxon>Anthemidinae</taxon>
        <taxon>Tanacetum</taxon>
    </lineage>
</organism>
<accession>A0A6L2L7K8</accession>
<sequence length="113" mass="12488">MTHLESFSVTSTLCYEETIKDNVKDLVTWPVRIAILILAGDYRESGLIKGSGGQEPDATLNQVHARKKPMFEDVDYVAVVAMTDGMVDVELANIVEVAAINMMCDGKTEYVNF</sequence>
<name>A0A6L2L7K8_TANCI</name>
<proteinExistence type="predicted"/>
<evidence type="ECO:0000313" key="1">
    <source>
        <dbReference type="EMBL" id="GEU56295.1"/>
    </source>
</evidence>
<dbReference type="GO" id="GO:0006508">
    <property type="term" value="P:proteolysis"/>
    <property type="evidence" value="ECO:0007669"/>
    <property type="project" value="UniProtKB-KW"/>
</dbReference>
<comment type="caution">
    <text evidence="1">The sequence shown here is derived from an EMBL/GenBank/DDBJ whole genome shotgun (WGS) entry which is preliminary data.</text>
</comment>
<dbReference type="GO" id="GO:0008237">
    <property type="term" value="F:metallopeptidase activity"/>
    <property type="evidence" value="ECO:0007669"/>
    <property type="project" value="UniProtKB-KW"/>
</dbReference>
<protein>
    <submittedName>
        <fullName evidence="1">Probable inactive ATP-dependent zinc metalloprotease FTSHI 2, chloroplastic</fullName>
    </submittedName>
</protein>